<sequence>MFELSGLFGIILLALDIWALISIFSSGASTGSKVLWALLVIILPLLGFIIWLVAGPKSNRAAV</sequence>
<dbReference type="EMBL" id="AAMT01000002">
    <property type="protein sequence ID" value="EAQ14312.1"/>
    <property type="molecule type" value="Genomic_DNA"/>
</dbReference>
<proteinExistence type="predicted"/>
<dbReference type="InterPro" id="IPR027379">
    <property type="entry name" value="CLS_N"/>
</dbReference>
<dbReference type="Pfam" id="PF13396">
    <property type="entry name" value="PLDc_N"/>
    <property type="match status" value="1"/>
</dbReference>
<dbReference type="HOGENOM" id="CLU_176001_6_1_5"/>
<evidence type="ECO:0000259" key="7">
    <source>
        <dbReference type="Pfam" id="PF13396"/>
    </source>
</evidence>
<keyword evidence="9" id="KW-1185">Reference proteome</keyword>
<reference evidence="8 9" key="1">
    <citation type="journal article" date="2010" name="J. Bacteriol.">
        <title>Genome sequences of Pelagibaca bermudensis HTCC2601T and Maritimibacter alkaliphilus HTCC2654T, the type strains of two marine Roseobacter genera.</title>
        <authorList>
            <person name="Thrash J.C."/>
            <person name="Cho J.C."/>
            <person name="Ferriera S."/>
            <person name="Johnson J."/>
            <person name="Vergin K.L."/>
            <person name="Giovannoni S.J."/>
        </authorList>
    </citation>
    <scope>NUCLEOTIDE SEQUENCE [LARGE SCALE GENOMIC DNA]</scope>
    <source>
        <strain evidence="8 9">HTCC2654</strain>
    </source>
</reference>
<comment type="caution">
    <text evidence="8">The sequence shown here is derived from an EMBL/GenBank/DDBJ whole genome shotgun (WGS) entry which is preliminary data.</text>
</comment>
<keyword evidence="4 6" id="KW-1133">Transmembrane helix</keyword>
<evidence type="ECO:0000256" key="3">
    <source>
        <dbReference type="ARBA" id="ARBA00022692"/>
    </source>
</evidence>
<feature type="transmembrane region" description="Helical" evidence="6">
    <location>
        <begin position="34"/>
        <end position="54"/>
    </location>
</feature>
<keyword evidence="5 6" id="KW-0472">Membrane</keyword>
<evidence type="ECO:0000313" key="8">
    <source>
        <dbReference type="EMBL" id="EAQ14312.1"/>
    </source>
</evidence>
<comment type="subcellular location">
    <subcellularLocation>
        <location evidence="1">Cell membrane</location>
        <topology evidence="1">Multi-pass membrane protein</topology>
    </subcellularLocation>
</comment>
<accession>A3VBH9</accession>
<evidence type="ECO:0000256" key="4">
    <source>
        <dbReference type="ARBA" id="ARBA00022989"/>
    </source>
</evidence>
<evidence type="ECO:0000313" key="9">
    <source>
        <dbReference type="Proteomes" id="UP000002931"/>
    </source>
</evidence>
<organism evidence="8 9">
    <name type="scientific">Maritimibacter alkaliphilus HTCC2654</name>
    <dbReference type="NCBI Taxonomy" id="314271"/>
    <lineage>
        <taxon>Bacteria</taxon>
        <taxon>Pseudomonadati</taxon>
        <taxon>Pseudomonadota</taxon>
        <taxon>Alphaproteobacteria</taxon>
        <taxon>Rhodobacterales</taxon>
        <taxon>Roseobacteraceae</taxon>
        <taxon>Maritimibacter</taxon>
    </lineage>
</organism>
<dbReference type="eggNOG" id="ENOG5033ADY">
    <property type="taxonomic scope" value="Bacteria"/>
</dbReference>
<feature type="transmembrane region" description="Helical" evidence="6">
    <location>
        <begin position="7"/>
        <end position="28"/>
    </location>
</feature>
<evidence type="ECO:0000256" key="5">
    <source>
        <dbReference type="ARBA" id="ARBA00023136"/>
    </source>
</evidence>
<evidence type="ECO:0000256" key="1">
    <source>
        <dbReference type="ARBA" id="ARBA00004651"/>
    </source>
</evidence>
<dbReference type="GO" id="GO:0005886">
    <property type="term" value="C:plasma membrane"/>
    <property type="evidence" value="ECO:0007669"/>
    <property type="project" value="UniProtKB-SubCell"/>
</dbReference>
<keyword evidence="3 6" id="KW-0812">Transmembrane</keyword>
<protein>
    <recommendedName>
        <fullName evidence="7">Cardiolipin synthase N-terminal domain-containing protein</fullName>
    </recommendedName>
</protein>
<gene>
    <name evidence="8" type="ORF">RB2654_16621</name>
</gene>
<name>A3VBH9_9RHOB</name>
<dbReference type="Proteomes" id="UP000002931">
    <property type="component" value="Unassembled WGS sequence"/>
</dbReference>
<keyword evidence="2" id="KW-1003">Cell membrane</keyword>
<evidence type="ECO:0000256" key="6">
    <source>
        <dbReference type="SAM" id="Phobius"/>
    </source>
</evidence>
<dbReference type="AlphaFoldDB" id="A3VBH9"/>
<dbReference type="RefSeq" id="WP_008333645.1">
    <property type="nucleotide sequence ID" value="NZ_CH902578.1"/>
</dbReference>
<feature type="domain" description="Cardiolipin synthase N-terminal" evidence="7">
    <location>
        <begin position="14"/>
        <end position="56"/>
    </location>
</feature>
<evidence type="ECO:0000256" key="2">
    <source>
        <dbReference type="ARBA" id="ARBA00022475"/>
    </source>
</evidence>